<organism evidence="9 10">
    <name type="scientific">Daucus carota subsp. sativus</name>
    <name type="common">Carrot</name>
    <dbReference type="NCBI Taxonomy" id="79200"/>
    <lineage>
        <taxon>Eukaryota</taxon>
        <taxon>Viridiplantae</taxon>
        <taxon>Streptophyta</taxon>
        <taxon>Embryophyta</taxon>
        <taxon>Tracheophyta</taxon>
        <taxon>Spermatophyta</taxon>
        <taxon>Magnoliopsida</taxon>
        <taxon>eudicotyledons</taxon>
        <taxon>Gunneridae</taxon>
        <taxon>Pentapetalae</taxon>
        <taxon>asterids</taxon>
        <taxon>campanulids</taxon>
        <taxon>Apiales</taxon>
        <taxon>Apiaceae</taxon>
        <taxon>Apioideae</taxon>
        <taxon>Scandiceae</taxon>
        <taxon>Daucinae</taxon>
        <taxon>Daucus</taxon>
        <taxon>Daucus sect. Daucus</taxon>
    </lineage>
</organism>
<feature type="domain" description="RING-type" evidence="8">
    <location>
        <begin position="114"/>
        <end position="154"/>
    </location>
</feature>
<feature type="region of interest" description="Disordered" evidence="7">
    <location>
        <begin position="186"/>
        <end position="215"/>
    </location>
</feature>
<dbReference type="EMBL" id="CP093351">
    <property type="protein sequence ID" value="WOH16432.1"/>
    <property type="molecule type" value="Genomic_DNA"/>
</dbReference>
<dbReference type="Proteomes" id="UP000077755">
    <property type="component" value="Chromosome 9"/>
</dbReference>
<dbReference type="SUPFAM" id="SSF57850">
    <property type="entry name" value="RING/U-box"/>
    <property type="match status" value="1"/>
</dbReference>
<evidence type="ECO:0000256" key="2">
    <source>
        <dbReference type="ARBA" id="ARBA00012483"/>
    </source>
</evidence>
<evidence type="ECO:0000256" key="5">
    <source>
        <dbReference type="ARBA" id="ARBA00022833"/>
    </source>
</evidence>
<keyword evidence="10" id="KW-1185">Reference proteome</keyword>
<dbReference type="AlphaFoldDB" id="A0AAF1BHA7"/>
<keyword evidence="5" id="KW-0862">Zinc</keyword>
<dbReference type="PANTHER" id="PTHR15710:SF132">
    <property type="entry name" value="E3 UBIQUITIN-PROTEIN LIGASE MPSR1"/>
    <property type="match status" value="1"/>
</dbReference>
<evidence type="ECO:0000256" key="7">
    <source>
        <dbReference type="SAM" id="MobiDB-lite"/>
    </source>
</evidence>
<dbReference type="SMART" id="SM00184">
    <property type="entry name" value="RING"/>
    <property type="match status" value="1"/>
</dbReference>
<dbReference type="EC" id="2.3.2.27" evidence="2"/>
<dbReference type="GO" id="GO:0061630">
    <property type="term" value="F:ubiquitin protein ligase activity"/>
    <property type="evidence" value="ECO:0007669"/>
    <property type="project" value="UniProtKB-EC"/>
</dbReference>
<reference evidence="9" key="2">
    <citation type="submission" date="2022-03" db="EMBL/GenBank/DDBJ databases">
        <title>Draft title - Genomic analysis of global carrot germplasm unveils the trajectory of domestication and the origin of high carotenoid orange carrot.</title>
        <authorList>
            <person name="Iorizzo M."/>
            <person name="Ellison S."/>
            <person name="Senalik D."/>
            <person name="Macko-Podgorni A."/>
            <person name="Grzebelus D."/>
            <person name="Bostan H."/>
            <person name="Rolling W."/>
            <person name="Curaba J."/>
            <person name="Simon P."/>
        </authorList>
    </citation>
    <scope>NUCLEOTIDE SEQUENCE</scope>
    <source>
        <tissue evidence="9">Leaf</tissue>
    </source>
</reference>
<dbReference type="PROSITE" id="PS50089">
    <property type="entry name" value="ZF_RING_2"/>
    <property type="match status" value="1"/>
</dbReference>
<keyword evidence="3" id="KW-0479">Metal-binding</keyword>
<dbReference type="KEGG" id="dcr:108202709"/>
<evidence type="ECO:0000313" key="10">
    <source>
        <dbReference type="Proteomes" id="UP000077755"/>
    </source>
</evidence>
<dbReference type="GO" id="GO:0016567">
    <property type="term" value="P:protein ubiquitination"/>
    <property type="evidence" value="ECO:0007669"/>
    <property type="project" value="TreeGrafter"/>
</dbReference>
<dbReference type="GO" id="GO:0008270">
    <property type="term" value="F:zinc ion binding"/>
    <property type="evidence" value="ECO:0007669"/>
    <property type="project" value="UniProtKB-KW"/>
</dbReference>
<feature type="compositionally biased region" description="Low complexity" evidence="7">
    <location>
        <begin position="32"/>
        <end position="46"/>
    </location>
</feature>
<evidence type="ECO:0000256" key="1">
    <source>
        <dbReference type="ARBA" id="ARBA00000900"/>
    </source>
</evidence>
<keyword evidence="4 6" id="KW-0863">Zinc-finger</keyword>
<evidence type="ECO:0000256" key="6">
    <source>
        <dbReference type="PROSITE-ProRule" id="PRU00175"/>
    </source>
</evidence>
<reference evidence="9" key="1">
    <citation type="journal article" date="2016" name="Nat. Genet.">
        <title>A high-quality carrot genome assembly provides new insights into carotenoid accumulation and asterid genome evolution.</title>
        <authorList>
            <person name="Iorizzo M."/>
            <person name="Ellison S."/>
            <person name="Senalik D."/>
            <person name="Zeng P."/>
            <person name="Satapoomin P."/>
            <person name="Huang J."/>
            <person name="Bowman M."/>
            <person name="Iovene M."/>
            <person name="Sanseverino W."/>
            <person name="Cavagnaro P."/>
            <person name="Yildiz M."/>
            <person name="Macko-Podgorni A."/>
            <person name="Moranska E."/>
            <person name="Grzebelus E."/>
            <person name="Grzebelus D."/>
            <person name="Ashrafi H."/>
            <person name="Zheng Z."/>
            <person name="Cheng S."/>
            <person name="Spooner D."/>
            <person name="Van Deynze A."/>
            <person name="Simon P."/>
        </authorList>
    </citation>
    <scope>NUCLEOTIDE SEQUENCE</scope>
    <source>
        <tissue evidence="9">Leaf</tissue>
    </source>
</reference>
<sequence>MASDQTNMSELSLLEQLINSRNRPLSLFSPITLPLTNPQTTTNPDQDSPERSDPHDRIILLNPLTQSVVMIDGSAWRIHALLNDLITSKEGPPPASKASIEAMQTVEPQETDECVICMEGYMDTVAKQMPCQHVFHGECVEKWLKINGSCPVCRFNMPVDDNENNHKSFFGDEGGRRREIWVSFGMNSTNTRSGDSNQRDDNDNDSDEAQRVMEN</sequence>
<dbReference type="Gene3D" id="3.30.40.10">
    <property type="entry name" value="Zinc/RING finger domain, C3HC4 (zinc finger)"/>
    <property type="match status" value="1"/>
</dbReference>
<comment type="catalytic activity">
    <reaction evidence="1">
        <text>S-ubiquitinyl-[E2 ubiquitin-conjugating enzyme]-L-cysteine + [acceptor protein]-L-lysine = [E2 ubiquitin-conjugating enzyme]-L-cysteine + N(6)-ubiquitinyl-[acceptor protein]-L-lysine.</text>
        <dbReference type="EC" id="2.3.2.27"/>
    </reaction>
</comment>
<evidence type="ECO:0000256" key="4">
    <source>
        <dbReference type="ARBA" id="ARBA00022771"/>
    </source>
</evidence>
<proteinExistence type="predicted"/>
<gene>
    <name evidence="9" type="ORF">DCAR_0935985</name>
</gene>
<evidence type="ECO:0000256" key="3">
    <source>
        <dbReference type="ARBA" id="ARBA00022723"/>
    </source>
</evidence>
<evidence type="ECO:0000313" key="9">
    <source>
        <dbReference type="EMBL" id="WOH16432.1"/>
    </source>
</evidence>
<name>A0AAF1BHA7_DAUCS</name>
<dbReference type="InterPro" id="IPR001841">
    <property type="entry name" value="Znf_RING"/>
</dbReference>
<dbReference type="GO" id="GO:0005737">
    <property type="term" value="C:cytoplasm"/>
    <property type="evidence" value="ECO:0007669"/>
    <property type="project" value="TreeGrafter"/>
</dbReference>
<dbReference type="Pfam" id="PF13639">
    <property type="entry name" value="zf-RING_2"/>
    <property type="match status" value="1"/>
</dbReference>
<dbReference type="PANTHER" id="PTHR15710">
    <property type="entry name" value="E3 UBIQUITIN-PROTEIN LIGASE PRAJA"/>
    <property type="match status" value="1"/>
</dbReference>
<feature type="region of interest" description="Disordered" evidence="7">
    <location>
        <begin position="29"/>
        <end position="55"/>
    </location>
</feature>
<evidence type="ECO:0000259" key="8">
    <source>
        <dbReference type="PROSITE" id="PS50089"/>
    </source>
</evidence>
<protein>
    <recommendedName>
        <fullName evidence="2">RING-type E3 ubiquitin transferase</fullName>
        <ecNumber evidence="2">2.3.2.27</ecNumber>
    </recommendedName>
</protein>
<accession>A0AAF1BHA7</accession>
<dbReference type="InterPro" id="IPR013083">
    <property type="entry name" value="Znf_RING/FYVE/PHD"/>
</dbReference>